<feature type="transmembrane region" description="Helical" evidence="5">
    <location>
        <begin position="175"/>
        <end position="194"/>
    </location>
</feature>
<name>A0A382NIH1_9ZZZZ</name>
<evidence type="ECO:0000256" key="3">
    <source>
        <dbReference type="ARBA" id="ARBA00022989"/>
    </source>
</evidence>
<dbReference type="PANTHER" id="PTHR43027:SF2">
    <property type="entry name" value="TRANSPORT PERMEASE PROTEIN"/>
    <property type="match status" value="1"/>
</dbReference>
<dbReference type="InterPro" id="IPR052902">
    <property type="entry name" value="ABC-2_transporter"/>
</dbReference>
<protein>
    <recommendedName>
        <fullName evidence="6">ABC-2 type transporter transmembrane domain-containing protein</fullName>
    </recommendedName>
</protein>
<feature type="transmembrane region" description="Helical" evidence="5">
    <location>
        <begin position="20"/>
        <end position="42"/>
    </location>
</feature>
<proteinExistence type="predicted"/>
<keyword evidence="4 5" id="KW-0472">Membrane</keyword>
<dbReference type="Pfam" id="PF01061">
    <property type="entry name" value="ABC2_membrane"/>
    <property type="match status" value="1"/>
</dbReference>
<keyword evidence="3 5" id="KW-1133">Transmembrane helix</keyword>
<dbReference type="PANTHER" id="PTHR43027">
    <property type="entry name" value="DOXORUBICIN RESISTANCE ABC TRANSPORTER PERMEASE PROTEIN DRRC-RELATED"/>
    <property type="match status" value="1"/>
</dbReference>
<dbReference type="InterPro" id="IPR013525">
    <property type="entry name" value="ABC2_TM"/>
</dbReference>
<dbReference type="GO" id="GO:0140359">
    <property type="term" value="F:ABC-type transporter activity"/>
    <property type="evidence" value="ECO:0007669"/>
    <property type="project" value="InterPro"/>
</dbReference>
<dbReference type="GO" id="GO:0016020">
    <property type="term" value="C:membrane"/>
    <property type="evidence" value="ECO:0007669"/>
    <property type="project" value="UniProtKB-SubCell"/>
</dbReference>
<evidence type="ECO:0000256" key="4">
    <source>
        <dbReference type="ARBA" id="ARBA00023136"/>
    </source>
</evidence>
<evidence type="ECO:0000256" key="1">
    <source>
        <dbReference type="ARBA" id="ARBA00004141"/>
    </source>
</evidence>
<dbReference type="EMBL" id="UINC01099876">
    <property type="protein sequence ID" value="SVC59482.1"/>
    <property type="molecule type" value="Genomic_DNA"/>
</dbReference>
<comment type="subcellular location">
    <subcellularLocation>
        <location evidence="1">Membrane</location>
        <topology evidence="1">Multi-pass membrane protein</topology>
    </subcellularLocation>
</comment>
<evidence type="ECO:0000256" key="2">
    <source>
        <dbReference type="ARBA" id="ARBA00022692"/>
    </source>
</evidence>
<feature type="non-terminal residue" evidence="7">
    <location>
        <position position="203"/>
    </location>
</feature>
<accession>A0A382NIH1</accession>
<feature type="transmembrane region" description="Helical" evidence="5">
    <location>
        <begin position="142"/>
        <end position="163"/>
    </location>
</feature>
<reference evidence="7" key="1">
    <citation type="submission" date="2018-05" db="EMBL/GenBank/DDBJ databases">
        <authorList>
            <person name="Lanie J.A."/>
            <person name="Ng W.-L."/>
            <person name="Kazmierczak K.M."/>
            <person name="Andrzejewski T.M."/>
            <person name="Davidsen T.M."/>
            <person name="Wayne K.J."/>
            <person name="Tettelin H."/>
            <person name="Glass J.I."/>
            <person name="Rusch D."/>
            <person name="Podicherti R."/>
            <person name="Tsui H.-C.T."/>
            <person name="Winkler M.E."/>
        </authorList>
    </citation>
    <scope>NUCLEOTIDE SEQUENCE</scope>
</reference>
<gene>
    <name evidence="7" type="ORF">METZ01_LOCUS312336</name>
</gene>
<evidence type="ECO:0000313" key="7">
    <source>
        <dbReference type="EMBL" id="SVC59482.1"/>
    </source>
</evidence>
<evidence type="ECO:0000259" key="6">
    <source>
        <dbReference type="Pfam" id="PF01061"/>
    </source>
</evidence>
<feature type="transmembrane region" description="Helical" evidence="5">
    <location>
        <begin position="103"/>
        <end position="130"/>
    </location>
</feature>
<evidence type="ECO:0000256" key="5">
    <source>
        <dbReference type="SAM" id="Phobius"/>
    </source>
</evidence>
<sequence>MKSTLNRIQSQLIYDNRSFWRNPAAAFFTFAFPLIFLVVFTSMFGNDLISTPSGMSASGSTFYIPAIITLSVINSSYTGLAMQVTVLRDSGFLKRVYGTPLPVWLFLVSKIIHLTFVGLILIAIVTLFGWVFYGVTVPSNTLASAICSVILGLFTFSALGLAITTVIPNADAAPAIVNASVIPLLFVSDVFIPLENAPDWIVY</sequence>
<feature type="transmembrane region" description="Helical" evidence="5">
    <location>
        <begin position="62"/>
        <end position="82"/>
    </location>
</feature>
<dbReference type="AlphaFoldDB" id="A0A382NIH1"/>
<feature type="domain" description="ABC-2 type transporter transmembrane" evidence="6">
    <location>
        <begin position="15"/>
        <end position="201"/>
    </location>
</feature>
<keyword evidence="2 5" id="KW-0812">Transmembrane</keyword>
<organism evidence="7">
    <name type="scientific">marine metagenome</name>
    <dbReference type="NCBI Taxonomy" id="408172"/>
    <lineage>
        <taxon>unclassified sequences</taxon>
        <taxon>metagenomes</taxon>
        <taxon>ecological metagenomes</taxon>
    </lineage>
</organism>